<gene>
    <name evidence="2" type="ORF">F5X71_25260</name>
</gene>
<evidence type="ECO:0000313" key="2">
    <source>
        <dbReference type="EMBL" id="QIS05180.1"/>
    </source>
</evidence>
<dbReference type="EMBL" id="CP046171">
    <property type="protein sequence ID" value="QIS05180.1"/>
    <property type="molecule type" value="Genomic_DNA"/>
</dbReference>
<dbReference type="AlphaFoldDB" id="A0A6G9XWE8"/>
<reference evidence="2 3" key="1">
    <citation type="journal article" date="2019" name="ACS Chem. Biol.">
        <title>Identification and Mobilization of a Cryptic Antibiotic Biosynthesis Gene Locus from a Human-Pathogenic Nocardia Isolate.</title>
        <authorList>
            <person name="Herisse M."/>
            <person name="Ishida K."/>
            <person name="Porter J.L."/>
            <person name="Howden B."/>
            <person name="Hertweck C."/>
            <person name="Stinear T.P."/>
            <person name="Pidot S.J."/>
        </authorList>
    </citation>
    <scope>NUCLEOTIDE SEQUENCE [LARGE SCALE GENOMIC DNA]</scope>
    <source>
        <strain evidence="2 3">AUSMDU00024985</strain>
    </source>
</reference>
<organism evidence="2 3">
    <name type="scientific">Nocardia brasiliensis</name>
    <dbReference type="NCBI Taxonomy" id="37326"/>
    <lineage>
        <taxon>Bacteria</taxon>
        <taxon>Bacillati</taxon>
        <taxon>Actinomycetota</taxon>
        <taxon>Actinomycetes</taxon>
        <taxon>Mycobacteriales</taxon>
        <taxon>Nocardiaceae</taxon>
        <taxon>Nocardia</taxon>
    </lineage>
</organism>
<feature type="compositionally biased region" description="Basic and acidic residues" evidence="1">
    <location>
        <begin position="90"/>
        <end position="102"/>
    </location>
</feature>
<dbReference type="Proteomes" id="UP000501705">
    <property type="component" value="Chromosome"/>
</dbReference>
<feature type="region of interest" description="Disordered" evidence="1">
    <location>
        <begin position="90"/>
        <end position="128"/>
    </location>
</feature>
<evidence type="ECO:0000313" key="3">
    <source>
        <dbReference type="Proteomes" id="UP000501705"/>
    </source>
</evidence>
<sequence>MPQQPEVVFDVARGDLGAARHLRRSLEVLAASATDPQLRRHLTEVLAGRASMREFGRSETFARLLDGIAQDMFHRAGAMPAAERERLAALGRAELDQLRETDEPATAPTTGVPGSHAPDPDDSYFEGHRHLGWLE</sequence>
<protein>
    <submittedName>
        <fullName evidence="2">Uncharacterized protein</fullName>
    </submittedName>
</protein>
<dbReference type="RefSeq" id="WP_167464272.1">
    <property type="nucleotide sequence ID" value="NZ_CP046171.1"/>
</dbReference>
<name>A0A6G9XWE8_NOCBR</name>
<evidence type="ECO:0000256" key="1">
    <source>
        <dbReference type="SAM" id="MobiDB-lite"/>
    </source>
</evidence>
<accession>A0A6G9XWE8</accession>
<proteinExistence type="predicted"/>